<accession>A0A7M4ECN9</accession>
<evidence type="ECO:0000256" key="9">
    <source>
        <dbReference type="ARBA" id="ARBA00023157"/>
    </source>
</evidence>
<dbReference type="Gene3D" id="1.20.1070.10">
    <property type="entry name" value="Rhodopsin 7-helix transmembrane proteins"/>
    <property type="match status" value="1"/>
</dbReference>
<dbReference type="GO" id="GO:0010459">
    <property type="term" value="P:negative regulation of heart rate"/>
    <property type="evidence" value="ECO:0007669"/>
    <property type="project" value="Ensembl"/>
</dbReference>
<feature type="transmembrane region" description="Helical" evidence="16">
    <location>
        <begin position="109"/>
        <end position="127"/>
    </location>
</feature>
<keyword evidence="12 15" id="KW-0807">Transducer</keyword>
<name>A0A7M4ECN9_CROPO</name>
<proteinExistence type="inferred from homology"/>
<dbReference type="InterPro" id="IPR000147">
    <property type="entry name" value="ATII_AT2_rcpt"/>
</dbReference>
<dbReference type="GO" id="GO:0006955">
    <property type="term" value="P:immune response"/>
    <property type="evidence" value="ECO:0007669"/>
    <property type="project" value="TreeGrafter"/>
</dbReference>
<dbReference type="GO" id="GO:0038060">
    <property type="term" value="P:nitric oxide-cGMP-mediated signaling"/>
    <property type="evidence" value="ECO:0007669"/>
    <property type="project" value="Ensembl"/>
</dbReference>
<dbReference type="GO" id="GO:0006954">
    <property type="term" value="P:inflammatory response"/>
    <property type="evidence" value="ECO:0007669"/>
    <property type="project" value="Ensembl"/>
</dbReference>
<keyword evidence="19" id="KW-1185">Reference proteome</keyword>
<keyword evidence="11" id="KW-0325">Glycoprotein</keyword>
<evidence type="ECO:0000256" key="7">
    <source>
        <dbReference type="ARBA" id="ARBA00023040"/>
    </source>
</evidence>
<dbReference type="PANTHER" id="PTHR10489:SF952">
    <property type="entry name" value="TYPE-2 ANGIOTENSIN II RECEPTOR"/>
    <property type="match status" value="1"/>
</dbReference>
<dbReference type="Ensembl" id="ENSCPRT00005009209.1">
    <property type="protein sequence ID" value="ENSCPRP00005007835.1"/>
    <property type="gene ID" value="ENSCPRG00005005578.1"/>
</dbReference>
<dbReference type="GO" id="GO:0019722">
    <property type="term" value="P:calcium-mediated signaling"/>
    <property type="evidence" value="ECO:0007669"/>
    <property type="project" value="TreeGrafter"/>
</dbReference>
<dbReference type="Proteomes" id="UP000594220">
    <property type="component" value="Unplaced"/>
</dbReference>
<dbReference type="GO" id="GO:0019957">
    <property type="term" value="F:C-C chemokine binding"/>
    <property type="evidence" value="ECO:0007669"/>
    <property type="project" value="TreeGrafter"/>
</dbReference>
<organism evidence="18 19">
    <name type="scientific">Crocodylus porosus</name>
    <name type="common">Saltwater crocodile</name>
    <name type="synonym">Estuarine crocodile</name>
    <dbReference type="NCBI Taxonomy" id="8502"/>
    <lineage>
        <taxon>Eukaryota</taxon>
        <taxon>Metazoa</taxon>
        <taxon>Chordata</taxon>
        <taxon>Craniata</taxon>
        <taxon>Vertebrata</taxon>
        <taxon>Euteleostomi</taxon>
        <taxon>Archelosauria</taxon>
        <taxon>Archosauria</taxon>
        <taxon>Crocodylia</taxon>
        <taxon>Longirostres</taxon>
        <taxon>Crocodylidae</taxon>
        <taxon>Crocodylus</taxon>
    </lineage>
</organism>
<reference evidence="18" key="1">
    <citation type="submission" date="2025-08" db="UniProtKB">
        <authorList>
            <consortium name="Ensembl"/>
        </authorList>
    </citation>
    <scope>IDENTIFICATION</scope>
</reference>
<dbReference type="PRINTS" id="PR00241">
    <property type="entry name" value="ANGIOTENSINR"/>
</dbReference>
<comment type="function">
    <text evidence="14">Receptor for angiotensin II, a vasoconstricting peptide. Signals primarily via a non-canonical G-protein- and beta-arrestin independent pathways. Cooperates with MTUS1 to inhibit ERK2 activation and cell proliferation.</text>
</comment>
<comment type="subunit">
    <text evidence="2">Interacts with MTUS1.</text>
</comment>
<evidence type="ECO:0000256" key="16">
    <source>
        <dbReference type="SAM" id="Phobius"/>
    </source>
</evidence>
<evidence type="ECO:0000256" key="15">
    <source>
        <dbReference type="RuleBase" id="RU000688"/>
    </source>
</evidence>
<dbReference type="GO" id="GO:0007199">
    <property type="term" value="P:G protein-coupled receptor signaling pathway coupled to cGMP nucleotide second messenger"/>
    <property type="evidence" value="ECO:0007669"/>
    <property type="project" value="Ensembl"/>
</dbReference>
<dbReference type="GO" id="GO:0090190">
    <property type="term" value="P:positive regulation of branching involved in ureteric bud morphogenesis"/>
    <property type="evidence" value="ECO:0007669"/>
    <property type="project" value="Ensembl"/>
</dbReference>
<dbReference type="AlphaFoldDB" id="A0A7M4ECN9"/>
<dbReference type="InterPro" id="IPR000248">
    <property type="entry name" value="ATII_rcpt"/>
</dbReference>
<evidence type="ECO:0000313" key="18">
    <source>
        <dbReference type="Ensembl" id="ENSCPRP00005007835.1"/>
    </source>
</evidence>
<dbReference type="GO" id="GO:2001238">
    <property type="term" value="P:positive regulation of extrinsic apoptotic signaling pathway"/>
    <property type="evidence" value="ECO:0007669"/>
    <property type="project" value="Ensembl"/>
</dbReference>
<dbReference type="GO" id="GO:0002035">
    <property type="term" value="P:brain renin-angiotensin system"/>
    <property type="evidence" value="ECO:0007669"/>
    <property type="project" value="Ensembl"/>
</dbReference>
<feature type="transmembrane region" description="Helical" evidence="16">
    <location>
        <begin position="200"/>
        <end position="217"/>
    </location>
</feature>
<evidence type="ECO:0000256" key="3">
    <source>
        <dbReference type="ARBA" id="ARBA00013651"/>
    </source>
</evidence>
<feature type="transmembrane region" description="Helical" evidence="16">
    <location>
        <begin position="148"/>
        <end position="167"/>
    </location>
</feature>
<dbReference type="PRINTS" id="PR00237">
    <property type="entry name" value="GPCRRHODOPSN"/>
</dbReference>
<evidence type="ECO:0000256" key="13">
    <source>
        <dbReference type="ARBA" id="ARBA00032126"/>
    </source>
</evidence>
<feature type="domain" description="G-protein coupled receptors family 1 profile" evidence="17">
    <location>
        <begin position="47"/>
        <end position="301"/>
    </location>
</feature>
<evidence type="ECO:0000256" key="8">
    <source>
        <dbReference type="ARBA" id="ARBA00023136"/>
    </source>
</evidence>
<evidence type="ECO:0000256" key="2">
    <source>
        <dbReference type="ARBA" id="ARBA00011129"/>
    </source>
</evidence>
<dbReference type="Pfam" id="PF00001">
    <property type="entry name" value="7tm_1"/>
    <property type="match status" value="1"/>
</dbReference>
<dbReference type="GO" id="GO:0051387">
    <property type="term" value="P:negative regulation of neurotrophin TRK receptor signaling pathway"/>
    <property type="evidence" value="ECO:0007669"/>
    <property type="project" value="Ensembl"/>
</dbReference>
<dbReference type="GO" id="GO:0035640">
    <property type="term" value="P:exploration behavior"/>
    <property type="evidence" value="ECO:0007669"/>
    <property type="project" value="Ensembl"/>
</dbReference>
<keyword evidence="6 16" id="KW-1133">Transmembrane helix</keyword>
<dbReference type="GO" id="GO:0035566">
    <property type="term" value="P:regulation of metanephros size"/>
    <property type="evidence" value="ECO:0007669"/>
    <property type="project" value="Ensembl"/>
</dbReference>
<feature type="transmembrane region" description="Helical" evidence="16">
    <location>
        <begin position="281"/>
        <end position="304"/>
    </location>
</feature>
<dbReference type="GO" id="GO:0030593">
    <property type="term" value="P:neutrophil chemotaxis"/>
    <property type="evidence" value="ECO:0007669"/>
    <property type="project" value="TreeGrafter"/>
</dbReference>
<dbReference type="OMA" id="TFNCSHK"/>
<keyword evidence="7 15" id="KW-0297">G-protein coupled receptor</keyword>
<dbReference type="CDD" id="cd15191">
    <property type="entry name" value="7tmA_AT2R"/>
    <property type="match status" value="1"/>
</dbReference>
<feature type="transmembrane region" description="Helical" evidence="16">
    <location>
        <begin position="31"/>
        <end position="56"/>
    </location>
</feature>
<dbReference type="PRINTS" id="PR00636">
    <property type="entry name" value="ANGIOTENSN2R"/>
</dbReference>
<dbReference type="GO" id="GO:0051402">
    <property type="term" value="P:neuron apoptotic process"/>
    <property type="evidence" value="ECO:0007669"/>
    <property type="project" value="Ensembl"/>
</dbReference>
<dbReference type="GeneTree" id="ENSGT01130000278303"/>
<keyword evidence="10 15" id="KW-0675">Receptor</keyword>
<dbReference type="SUPFAM" id="SSF81321">
    <property type="entry name" value="Family A G protein-coupled receptor-like"/>
    <property type="match status" value="1"/>
</dbReference>
<evidence type="ECO:0000256" key="11">
    <source>
        <dbReference type="ARBA" id="ARBA00023180"/>
    </source>
</evidence>
<dbReference type="GO" id="GO:0072300">
    <property type="term" value="P:positive regulation of metanephric glomerulus development"/>
    <property type="evidence" value="ECO:0007669"/>
    <property type="project" value="Ensembl"/>
</dbReference>
<evidence type="ECO:0000256" key="4">
    <source>
        <dbReference type="ARBA" id="ARBA00022475"/>
    </source>
</evidence>
<feature type="transmembrane region" description="Helical" evidence="16">
    <location>
        <begin position="237"/>
        <end position="261"/>
    </location>
</feature>
<feature type="transmembrane region" description="Helical" evidence="16">
    <location>
        <begin position="68"/>
        <end position="89"/>
    </location>
</feature>
<evidence type="ECO:0000256" key="10">
    <source>
        <dbReference type="ARBA" id="ARBA00023170"/>
    </source>
</evidence>
<protein>
    <recommendedName>
        <fullName evidence="3">Type-2 angiotensin II receptor</fullName>
    </recommendedName>
    <alternativeName>
        <fullName evidence="13">Angiotensin II type-2 receptor</fullName>
    </alternativeName>
</protein>
<evidence type="ECO:0000256" key="1">
    <source>
        <dbReference type="ARBA" id="ARBA00004651"/>
    </source>
</evidence>
<dbReference type="GO" id="GO:0045893">
    <property type="term" value="P:positive regulation of DNA-templated transcription"/>
    <property type="evidence" value="ECO:0007669"/>
    <property type="project" value="Ensembl"/>
</dbReference>
<comment type="similarity">
    <text evidence="15">Belongs to the G-protein coupled receptor 1 family.</text>
</comment>
<evidence type="ECO:0000259" key="17">
    <source>
        <dbReference type="PROSITE" id="PS50262"/>
    </source>
</evidence>
<keyword evidence="9" id="KW-1015">Disulfide bond</keyword>
<keyword evidence="5 15" id="KW-0812">Transmembrane</keyword>
<dbReference type="InterPro" id="IPR050119">
    <property type="entry name" value="CCR1-9-like"/>
</dbReference>
<dbReference type="PROSITE" id="PS50262">
    <property type="entry name" value="G_PROTEIN_RECEP_F1_2"/>
    <property type="match status" value="1"/>
</dbReference>
<dbReference type="PROSITE" id="PS00237">
    <property type="entry name" value="G_PROTEIN_RECEP_F1_1"/>
    <property type="match status" value="1"/>
</dbReference>
<dbReference type="PANTHER" id="PTHR10489">
    <property type="entry name" value="CELL ADHESION MOLECULE"/>
    <property type="match status" value="1"/>
</dbReference>
<dbReference type="GO" id="GO:0004945">
    <property type="term" value="F:angiotensin type II receptor activity"/>
    <property type="evidence" value="ECO:0007669"/>
    <property type="project" value="Ensembl"/>
</dbReference>
<dbReference type="InterPro" id="IPR017452">
    <property type="entry name" value="GPCR_Rhodpsn_7TM"/>
</dbReference>
<sequence length="356" mass="39735">WLLNSCTGLPRDTSSSPGSGRLPQDFPGCFALIPVLYCVIFILGIVGNSVVVAVLCRHRGSKTVASIYLFNLATADLLCLATLPFWAAYYAYGYNWLFGSVMCKVSSSVLSLNMFASIFFITCMSMDRYRAIVHPIRSQRRTLQQASVIALVVWGLACLSSLPTFYFRDTYYIESLGVNACIMAFPNENWSAGMAWMKNTLGFLVPLVVIATCYIRIRMHLLKAQGFEKNKQKRDRVLKLVAAVVVAFMLCWLPFHILTFLDALVHMGVVDNCDVIRVIDTALPFGVCLGFANSCINPLLYGFIGNQFQERLHHLFKLRVYQFSNRESSLSTKGSYLKDAETYGTCERGRGPGTGC</sequence>
<gene>
    <name evidence="18" type="primary">AGTR2</name>
</gene>
<reference evidence="18" key="2">
    <citation type="submission" date="2025-09" db="UniProtKB">
        <authorList>
            <consortium name="Ensembl"/>
        </authorList>
    </citation>
    <scope>IDENTIFICATION</scope>
</reference>
<dbReference type="FunFam" id="1.20.1070.10:FF:000161">
    <property type="entry name" value="type-2 angiotensin II receptor"/>
    <property type="match status" value="1"/>
</dbReference>
<dbReference type="GO" id="GO:0009897">
    <property type="term" value="C:external side of plasma membrane"/>
    <property type="evidence" value="ECO:0007669"/>
    <property type="project" value="TreeGrafter"/>
</dbReference>
<keyword evidence="8 16" id="KW-0472">Membrane</keyword>
<dbReference type="GO" id="GO:0002033">
    <property type="term" value="P:angiotensin-mediated vasodilation involved in regulation of systemic arterial blood pressure"/>
    <property type="evidence" value="ECO:0007669"/>
    <property type="project" value="Ensembl"/>
</dbReference>
<evidence type="ECO:0000256" key="6">
    <source>
        <dbReference type="ARBA" id="ARBA00022989"/>
    </source>
</evidence>
<evidence type="ECO:0000256" key="14">
    <source>
        <dbReference type="ARBA" id="ARBA00045573"/>
    </source>
</evidence>
<keyword evidence="4" id="KW-1003">Cell membrane</keyword>
<dbReference type="InterPro" id="IPR000276">
    <property type="entry name" value="GPCR_Rhodpsn"/>
</dbReference>
<dbReference type="GO" id="GO:0016493">
    <property type="term" value="F:C-C chemokine receptor activity"/>
    <property type="evidence" value="ECO:0007669"/>
    <property type="project" value="TreeGrafter"/>
</dbReference>
<comment type="subcellular location">
    <subcellularLocation>
        <location evidence="1">Cell membrane</location>
        <topology evidence="1">Multi-pass membrane protein</topology>
    </subcellularLocation>
</comment>
<evidence type="ECO:0000256" key="5">
    <source>
        <dbReference type="ARBA" id="ARBA00022692"/>
    </source>
</evidence>
<dbReference type="GO" id="GO:0007204">
    <property type="term" value="P:positive regulation of cytosolic calcium ion concentration"/>
    <property type="evidence" value="ECO:0007669"/>
    <property type="project" value="TreeGrafter"/>
</dbReference>
<dbReference type="GO" id="GO:0001991">
    <property type="term" value="P:regulation of systemic arterial blood pressure by circulatory renin-angiotensin"/>
    <property type="evidence" value="ECO:0007669"/>
    <property type="project" value="Ensembl"/>
</dbReference>
<evidence type="ECO:0000313" key="19">
    <source>
        <dbReference type="Proteomes" id="UP000594220"/>
    </source>
</evidence>
<evidence type="ECO:0000256" key="12">
    <source>
        <dbReference type="ARBA" id="ARBA00023224"/>
    </source>
</evidence>